<name>A0A3L8PJ33_9ACTN</name>
<feature type="signal peptide" evidence="1">
    <location>
        <begin position="1"/>
        <end position="27"/>
    </location>
</feature>
<dbReference type="Proteomes" id="UP000282515">
    <property type="component" value="Unassembled WGS sequence"/>
</dbReference>
<feature type="chain" id="PRO_5018259831" evidence="1">
    <location>
        <begin position="28"/>
        <end position="418"/>
    </location>
</feature>
<comment type="caution">
    <text evidence="2">The sequence shown here is derived from an EMBL/GenBank/DDBJ whole genome shotgun (WGS) entry which is preliminary data.</text>
</comment>
<dbReference type="AlphaFoldDB" id="A0A3L8PJ33"/>
<evidence type="ECO:0000313" key="2">
    <source>
        <dbReference type="EMBL" id="RLV54568.1"/>
    </source>
</evidence>
<accession>A0A3L8PJ33</accession>
<keyword evidence="3" id="KW-1185">Reference proteome</keyword>
<keyword evidence="1" id="KW-0732">Signal</keyword>
<proteinExistence type="predicted"/>
<dbReference type="EMBL" id="RDBF01000017">
    <property type="protein sequence ID" value="RLV54568.1"/>
    <property type="molecule type" value="Genomic_DNA"/>
</dbReference>
<sequence length="418" mass="44958">MVGVLKTRLFVIALAATLMAVMVPASAAPEQAPTLTVSPAWATSETLQSEGVELTGRGLPPQLTVYPRFEQYEVPPEVVGQDGTVSTRIEVPELMEPGTYEVWLEGGQYERLVSTELRVTVLELTATGSTIVGSGFEPGRPVTLSVDGVEQGEAPAGPDGRVEFPSTWAGEHDVTLRSAAGEVAATLTLEATPTPTPEPTPPPAPPVPSVDDIIAQGEDLLDAIRSQREDHIAEQMDRMLDKQREAFGDDHLKQAQLELLRRIETERQAQIQLNLEAQRRAMERAMQSMPQTEREKRMQANQQHQKAVERVERGNADLLAILRSTPRQLGTVPVSADGTATVDLPGDVSGDHHIALIDSQSGIIMAYVPVSLDTQEGALPRVGSGTSPELLALAAALAVSGAVVWSRASSRPRPARRP</sequence>
<organism evidence="2 3">
    <name type="scientific">Aeromicrobium phragmitis</name>
    <dbReference type="NCBI Taxonomy" id="2478914"/>
    <lineage>
        <taxon>Bacteria</taxon>
        <taxon>Bacillati</taxon>
        <taxon>Actinomycetota</taxon>
        <taxon>Actinomycetes</taxon>
        <taxon>Propionibacteriales</taxon>
        <taxon>Nocardioidaceae</taxon>
        <taxon>Aeromicrobium</taxon>
    </lineage>
</organism>
<evidence type="ECO:0000313" key="3">
    <source>
        <dbReference type="Proteomes" id="UP000282515"/>
    </source>
</evidence>
<reference evidence="2 3" key="1">
    <citation type="submission" date="2018-10" db="EMBL/GenBank/DDBJ databases">
        <title>Aeromicrobium sp. 9W16Y-2 whole genome shotgun sequence.</title>
        <authorList>
            <person name="Li F."/>
        </authorList>
    </citation>
    <scope>NUCLEOTIDE SEQUENCE [LARGE SCALE GENOMIC DNA]</scope>
    <source>
        <strain evidence="2 3">9W16Y-2</strain>
    </source>
</reference>
<gene>
    <name evidence="2" type="ORF">D9V41_15685</name>
</gene>
<evidence type="ECO:0000256" key="1">
    <source>
        <dbReference type="SAM" id="SignalP"/>
    </source>
</evidence>
<protein>
    <submittedName>
        <fullName evidence="2">Uncharacterized protein</fullName>
    </submittedName>
</protein>